<evidence type="ECO:0000256" key="1">
    <source>
        <dbReference type="SAM" id="SignalP"/>
    </source>
</evidence>
<keyword evidence="1" id="KW-0732">Signal</keyword>
<evidence type="ECO:0000313" key="3">
    <source>
        <dbReference type="Proteomes" id="UP000044026"/>
    </source>
</evidence>
<reference evidence="2 3" key="1">
    <citation type="submission" date="2015-01" db="EMBL/GenBank/DDBJ databases">
        <authorList>
            <person name="Xiang T."/>
            <person name="Song Y."/>
            <person name="Huang L."/>
            <person name="Wang B."/>
            <person name="Wu P."/>
        </authorList>
    </citation>
    <scope>NUCLEOTIDE SEQUENCE [LARGE SCALE GENOMIC DNA]</scope>
    <source>
        <strain evidence="2 3">Cc12</strain>
    </source>
</reference>
<name>A0A0B7H2H1_9FLAO</name>
<gene>
    <name evidence="2" type="ORF">CCAN12_110001</name>
</gene>
<dbReference type="EMBL" id="CDOE01000003">
    <property type="protein sequence ID" value="CEN32709.1"/>
    <property type="molecule type" value="Genomic_DNA"/>
</dbReference>
<organism evidence="2 3">
    <name type="scientific">Capnocytophaga canimorsus</name>
    <dbReference type="NCBI Taxonomy" id="28188"/>
    <lineage>
        <taxon>Bacteria</taxon>
        <taxon>Pseudomonadati</taxon>
        <taxon>Bacteroidota</taxon>
        <taxon>Flavobacteriia</taxon>
        <taxon>Flavobacteriales</taxon>
        <taxon>Flavobacteriaceae</taxon>
        <taxon>Capnocytophaga</taxon>
    </lineage>
</organism>
<dbReference type="Proteomes" id="UP000044026">
    <property type="component" value="Unassembled WGS sequence"/>
</dbReference>
<proteinExistence type="predicted"/>
<evidence type="ECO:0008006" key="4">
    <source>
        <dbReference type="Google" id="ProtNLM"/>
    </source>
</evidence>
<dbReference type="AlphaFoldDB" id="A0A0B7H2H1"/>
<accession>A0A0B7H2H1</accession>
<feature type="chain" id="PRO_5002115703" description="T9SS C-terminal target domain-containing protein" evidence="1">
    <location>
        <begin position="20"/>
        <end position="66"/>
    </location>
</feature>
<protein>
    <recommendedName>
        <fullName evidence="4">T9SS C-terminal target domain-containing protein</fullName>
    </recommendedName>
</protein>
<feature type="signal peptide" evidence="1">
    <location>
        <begin position="1"/>
        <end position="19"/>
    </location>
</feature>
<evidence type="ECO:0000313" key="2">
    <source>
        <dbReference type="EMBL" id="CEN32709.1"/>
    </source>
</evidence>
<sequence length="66" mass="7127">MKKFFIAICVFFVTFAVKAQCDLSDFTLNQVPGTCYGNAELTVSNPSCTSSTEILAVANLARKSIT</sequence>